<dbReference type="Pfam" id="PF00144">
    <property type="entry name" value="Beta-lactamase"/>
    <property type="match status" value="1"/>
</dbReference>
<evidence type="ECO:0000256" key="1">
    <source>
        <dbReference type="SAM" id="SignalP"/>
    </source>
</evidence>
<proteinExistence type="predicted"/>
<dbReference type="Pfam" id="PF11954">
    <property type="entry name" value="DUF3471"/>
    <property type="match status" value="1"/>
</dbReference>
<dbReference type="PROSITE" id="PS51257">
    <property type="entry name" value="PROKAR_LIPOPROTEIN"/>
    <property type="match status" value="1"/>
</dbReference>
<dbReference type="EMBL" id="JAVRIE010000002">
    <property type="protein sequence ID" value="MDT0582099.1"/>
    <property type="molecule type" value="Genomic_DNA"/>
</dbReference>
<dbReference type="GO" id="GO:0016787">
    <property type="term" value="F:hydrolase activity"/>
    <property type="evidence" value="ECO:0007669"/>
    <property type="project" value="UniProtKB-KW"/>
</dbReference>
<comment type="caution">
    <text evidence="4">The sequence shown here is derived from an EMBL/GenBank/DDBJ whole genome shotgun (WGS) entry which is preliminary data.</text>
</comment>
<dbReference type="InterPro" id="IPR050491">
    <property type="entry name" value="AmpC-like"/>
</dbReference>
<evidence type="ECO:0000313" key="4">
    <source>
        <dbReference type="EMBL" id="MDT0582099.1"/>
    </source>
</evidence>
<dbReference type="RefSeq" id="WP_311360881.1">
    <property type="nucleotide sequence ID" value="NZ_JAVRIE010000002.1"/>
</dbReference>
<evidence type="ECO:0000259" key="2">
    <source>
        <dbReference type="Pfam" id="PF00144"/>
    </source>
</evidence>
<feature type="domain" description="Beta-lactamase-related" evidence="2">
    <location>
        <begin position="49"/>
        <end position="362"/>
    </location>
</feature>
<dbReference type="AlphaFoldDB" id="A0AAW8QZ84"/>
<gene>
    <name evidence="4" type="ORF">RM544_06085</name>
</gene>
<dbReference type="PANTHER" id="PTHR46825">
    <property type="entry name" value="D-ALANYL-D-ALANINE-CARBOXYPEPTIDASE/ENDOPEPTIDASE AMPH"/>
    <property type="match status" value="1"/>
</dbReference>
<dbReference type="InterPro" id="IPR021860">
    <property type="entry name" value="Peptidase_S12_Pab87-rel_C"/>
</dbReference>
<name>A0AAW8QZ84_9ALTE</name>
<keyword evidence="5" id="KW-1185">Reference proteome</keyword>
<feature type="chain" id="PRO_5043712496" evidence="1">
    <location>
        <begin position="22"/>
        <end position="563"/>
    </location>
</feature>
<dbReference type="PANTHER" id="PTHR46825:SF9">
    <property type="entry name" value="BETA-LACTAMASE-RELATED DOMAIN-CONTAINING PROTEIN"/>
    <property type="match status" value="1"/>
</dbReference>
<reference evidence="4 5" key="1">
    <citation type="submission" date="2023-09" db="EMBL/GenBank/DDBJ databases">
        <authorList>
            <person name="Rey-Velasco X."/>
        </authorList>
    </citation>
    <scope>NUCLEOTIDE SEQUENCE [LARGE SCALE GENOMIC DNA]</scope>
    <source>
        <strain evidence="4 5">W409</strain>
    </source>
</reference>
<keyword evidence="4" id="KW-0378">Hydrolase</keyword>
<feature type="domain" description="Peptidase S12 Pab87-related C-terminal" evidence="3">
    <location>
        <begin position="472"/>
        <end position="550"/>
    </location>
</feature>
<dbReference type="Proteomes" id="UP001249020">
    <property type="component" value="Unassembled WGS sequence"/>
</dbReference>
<evidence type="ECO:0000313" key="5">
    <source>
        <dbReference type="Proteomes" id="UP001249020"/>
    </source>
</evidence>
<feature type="signal peptide" evidence="1">
    <location>
        <begin position="1"/>
        <end position="21"/>
    </location>
</feature>
<evidence type="ECO:0000259" key="3">
    <source>
        <dbReference type="Pfam" id="PF11954"/>
    </source>
</evidence>
<keyword evidence="1" id="KW-0732">Signal</keyword>
<dbReference type="Gene3D" id="3.40.710.10">
    <property type="entry name" value="DD-peptidase/beta-lactamase superfamily"/>
    <property type="match status" value="1"/>
</dbReference>
<dbReference type="InterPro" id="IPR012338">
    <property type="entry name" value="Beta-lactam/transpept-like"/>
</dbReference>
<dbReference type="SUPFAM" id="SSF56601">
    <property type="entry name" value="beta-lactamase/transpeptidase-like"/>
    <property type="match status" value="1"/>
</dbReference>
<sequence>MNILKLLLCISIVSLLFSCNATGLTNESEAGGDVSASTSLSIKFDALLSEQYQSDQPGAAALVAIDGEVVYEKGFGLANIELNVPIKPEMVFEIGSITKQFTAVAILMLVEEGKLSLDDEITKFLPHYPTKGHTITLHHLLTHTSGIKSYTSMESWTKLWRQDLSPLELINIFKDEPMDFEPGEQFLYNNSAYFILGYVIEKASGLTYQDYIHKEIFEPVGMTSSYYGSAQTIIPNRASGYQQTDKIINAEYLSMSQPYAAGSLMSTVHDLFKWNQAIRSNQLINQASTEKAFTNYELNNGEKVGYGYGWFLSEINGSSTKEHGGGIFGYVTNSIYLPEENVFVAVLSNTDFNGPGFVSTKMAAIAIDKPYPEFSDDVSVDTDELASLVGVYDFDDGATRFITMHDGSLYSQREGGTKFLLHPTADGMFYFEGSFSNLRFTQEDGKTEVLFKSRASESVGIKTDKPVPVKTEITLGSATLMQFVGVFELQPGFDISITLEDDKLMSQATGQQKFQIYPMTKSRFFLKVVDAELEFIANENGAYTSMILYQGGQEIPAQKKTSN</sequence>
<protein>
    <submittedName>
        <fullName evidence="4">Serine hydrolase</fullName>
    </submittedName>
</protein>
<organism evidence="4 5">
    <name type="scientific">Brumicola blandensis</name>
    <dbReference type="NCBI Taxonomy" id="3075611"/>
    <lineage>
        <taxon>Bacteria</taxon>
        <taxon>Pseudomonadati</taxon>
        <taxon>Pseudomonadota</taxon>
        <taxon>Gammaproteobacteria</taxon>
        <taxon>Alteromonadales</taxon>
        <taxon>Alteromonadaceae</taxon>
        <taxon>Brumicola</taxon>
    </lineage>
</organism>
<accession>A0AAW8QZ84</accession>
<dbReference type="InterPro" id="IPR001466">
    <property type="entry name" value="Beta-lactam-related"/>
</dbReference>